<dbReference type="InterPro" id="IPR013974">
    <property type="entry name" value="SAF"/>
</dbReference>
<gene>
    <name evidence="2" type="ORF">BJY26_000205</name>
</gene>
<dbReference type="CDD" id="cd11614">
    <property type="entry name" value="SAF_CpaB_FlgA_like"/>
    <property type="match status" value="1"/>
</dbReference>
<evidence type="ECO:0000313" key="2">
    <source>
        <dbReference type="EMBL" id="NYI65899.1"/>
    </source>
</evidence>
<keyword evidence="3" id="KW-1185">Reference proteome</keyword>
<dbReference type="RefSeq" id="WP_179424913.1">
    <property type="nucleotide sequence ID" value="NZ_JACBZP010000001.1"/>
</dbReference>
<dbReference type="AlphaFoldDB" id="A0A7Z0A7K4"/>
<accession>A0A7Z0A7K4</accession>
<comment type="caution">
    <text evidence="2">The sequence shown here is derived from an EMBL/GenBank/DDBJ whole genome shotgun (WGS) entry which is preliminary data.</text>
</comment>
<proteinExistence type="predicted"/>
<sequence>MAHELLFRLRRYRRAAAAVALGLAAMLAASRLIPVGDTEVVVTHRDVTAGQPLTARDVTVAHYPKSLVPADGFTDPDDVVGALPRTDFTTGTPVTAAMLRPAASVPSRASSVAFPLHVADAEAVKLLHPGDHIMVFRRAPDTGAAEVAADDVVVLSIRHSHAAALSGSETGALITVDVGKHTARLLAGTDSAYTFALLGG</sequence>
<dbReference type="SMART" id="SM00858">
    <property type="entry name" value="SAF"/>
    <property type="match status" value="1"/>
</dbReference>
<dbReference type="Pfam" id="PF08666">
    <property type="entry name" value="SAF"/>
    <property type="match status" value="1"/>
</dbReference>
<reference evidence="2 3" key="1">
    <citation type="submission" date="2020-07" db="EMBL/GenBank/DDBJ databases">
        <title>Sequencing the genomes of 1000 actinobacteria strains.</title>
        <authorList>
            <person name="Klenk H.-P."/>
        </authorList>
    </citation>
    <scope>NUCLEOTIDE SEQUENCE [LARGE SCALE GENOMIC DNA]</scope>
    <source>
        <strain evidence="2 3">DSM 26341</strain>
    </source>
</reference>
<dbReference type="Gene3D" id="3.90.1210.10">
    <property type="entry name" value="Antifreeze-like/N-acetylneuraminic acid synthase C-terminal domain"/>
    <property type="match status" value="1"/>
</dbReference>
<dbReference type="Proteomes" id="UP000539111">
    <property type="component" value="Unassembled WGS sequence"/>
</dbReference>
<evidence type="ECO:0000313" key="3">
    <source>
        <dbReference type="Proteomes" id="UP000539111"/>
    </source>
</evidence>
<evidence type="ECO:0000259" key="1">
    <source>
        <dbReference type="SMART" id="SM00858"/>
    </source>
</evidence>
<dbReference type="EMBL" id="JACBZP010000001">
    <property type="protein sequence ID" value="NYI65899.1"/>
    <property type="molecule type" value="Genomic_DNA"/>
</dbReference>
<feature type="domain" description="SAF" evidence="1">
    <location>
        <begin position="38"/>
        <end position="100"/>
    </location>
</feature>
<name>A0A7Z0A7K4_9MICO</name>
<organism evidence="2 3">
    <name type="scientific">Spelaeicoccus albus</name>
    <dbReference type="NCBI Taxonomy" id="1280376"/>
    <lineage>
        <taxon>Bacteria</taxon>
        <taxon>Bacillati</taxon>
        <taxon>Actinomycetota</taxon>
        <taxon>Actinomycetes</taxon>
        <taxon>Micrococcales</taxon>
        <taxon>Brevibacteriaceae</taxon>
        <taxon>Spelaeicoccus</taxon>
    </lineage>
</organism>
<protein>
    <submittedName>
        <fullName evidence="2">Flp pilus assembly protein CpaB</fullName>
    </submittedName>
</protein>